<feature type="compositionally biased region" description="Basic and acidic residues" evidence="2">
    <location>
        <begin position="3035"/>
        <end position="3104"/>
    </location>
</feature>
<dbReference type="InterPro" id="IPR010314">
    <property type="entry name" value="E3_Ub_ligase_DUF913"/>
</dbReference>
<feature type="compositionally biased region" description="Low complexity" evidence="2">
    <location>
        <begin position="358"/>
        <end position="373"/>
    </location>
</feature>
<feature type="compositionally biased region" description="Basic and acidic residues" evidence="2">
    <location>
        <begin position="1809"/>
        <end position="1823"/>
    </location>
</feature>
<feature type="compositionally biased region" description="Low complexity" evidence="2">
    <location>
        <begin position="1398"/>
        <end position="1414"/>
    </location>
</feature>
<feature type="compositionally biased region" description="Polar residues" evidence="2">
    <location>
        <begin position="345"/>
        <end position="354"/>
    </location>
</feature>
<reference evidence="5 6" key="1">
    <citation type="journal article" date="2016" name="Genome Biol. Evol.">
        <title>Divergent and convergent evolution of fungal pathogenicity.</title>
        <authorList>
            <person name="Shang Y."/>
            <person name="Xiao G."/>
            <person name="Zheng P."/>
            <person name="Cen K."/>
            <person name="Zhan S."/>
            <person name="Wang C."/>
        </authorList>
    </citation>
    <scope>NUCLEOTIDE SEQUENCE [LARGE SCALE GENOMIC DNA]</scope>
    <source>
        <strain evidence="5 6">ARSEF 7405</strain>
    </source>
</reference>
<dbReference type="Proteomes" id="UP000242877">
    <property type="component" value="Unassembled WGS sequence"/>
</dbReference>
<feature type="region of interest" description="Disordered" evidence="2">
    <location>
        <begin position="2179"/>
        <end position="2221"/>
    </location>
</feature>
<evidence type="ECO:0000313" key="5">
    <source>
        <dbReference type="EMBL" id="KZZ92649.1"/>
    </source>
</evidence>
<feature type="compositionally biased region" description="Low complexity" evidence="2">
    <location>
        <begin position="2255"/>
        <end position="2289"/>
    </location>
</feature>
<feature type="compositionally biased region" description="Low complexity" evidence="2">
    <location>
        <begin position="3230"/>
        <end position="3246"/>
    </location>
</feature>
<evidence type="ECO:0000259" key="4">
    <source>
        <dbReference type="Pfam" id="PF06025"/>
    </source>
</evidence>
<feature type="compositionally biased region" description="Acidic residues" evidence="2">
    <location>
        <begin position="2605"/>
        <end position="2623"/>
    </location>
</feature>
<accession>A0A167ZH22</accession>
<organism evidence="5 6">
    <name type="scientific">Ascosphaera apis ARSEF 7405</name>
    <dbReference type="NCBI Taxonomy" id="392613"/>
    <lineage>
        <taxon>Eukaryota</taxon>
        <taxon>Fungi</taxon>
        <taxon>Dikarya</taxon>
        <taxon>Ascomycota</taxon>
        <taxon>Pezizomycotina</taxon>
        <taxon>Eurotiomycetes</taxon>
        <taxon>Eurotiomycetidae</taxon>
        <taxon>Onygenales</taxon>
        <taxon>Ascosphaeraceae</taxon>
        <taxon>Ascosphaera</taxon>
    </lineage>
</organism>
<feature type="region of interest" description="Disordered" evidence="2">
    <location>
        <begin position="2539"/>
        <end position="2590"/>
    </location>
</feature>
<dbReference type="UniPathway" id="UPA00143"/>
<feature type="compositionally biased region" description="Low complexity" evidence="2">
    <location>
        <begin position="3524"/>
        <end position="3534"/>
    </location>
</feature>
<sequence length="3710" mass="411429">MGRIKKSPGSKHDASLSPFLIEYNRRAYETPLYRLPEVLLDFPSHWPFPRGDLYHWLHLLNRFDDILHNFIERYQLDQGPQTIPFGRGMLVEETKKWLQQQNSDSGEPVSTADVETFLADVGWGPDEESEKQDADRLIVESILEFSRLLMEKCGNRSLYNSSELINDLINTTDLSLLQVTLRLGAHLAQRYYMRQRVTGNSFHHSLLVAHYNVELDKVQKITMAFPRPPTTGNGNGNGNDNKPSVFAKDKSAPTPGGSGRKKSESPKINANDVLTLFGGQYEGSSDWQEWGNVHMTYFLPEDQVSSRKRPLALLQAQIQQEISPSQQRTLPYFDNNDPQPPNTPSPLSRQTGSRLTRAATSAGTGAPTGAPTTIQTDNPVPAPGAAAAPATAPVTTPTAPRHPLAGMSNSGAIDPLTSITAQVEDDSHQFVRTLDICAEEVIHTPINELVQKYIDQVPPESRYELLHRIRIAKALSSEHTSARRSLFAIRALAINNLAYVYPEPMFNQRIFFLDADEPKRLQFTYQLAELVHLAVTGDLRVDIVYATIACNVIEALAKHRPRSGDVCASLNVNVGHGVLMFVAKKMVEEVADDTDSWADESSTRVRRELIDDYRDAVFAVLRILPSAGIRTADSLVSAGLLYQFVDILNLRTEKAKRMWPRTFEYIDHLVHIVREGLSSFVNAKGFDATASVLSYLTTTGYEAVKAGKGYPQELTSSIIDYQVPYFHQQSLKWLLKLISHVMGSHMGHHERVIRNFVDDPRVLAALKLIIENPHIFGAQIYTNVVNTISTFINNEPTSYSVVAEAGLPKALLETIMDSPFVVDEAALGTGANANGQESPPPTALGLKPNFSIRKGKPETLEELKEKLNIDPNRKPAGLVLPHGDLMLAIPTVFSAICLNTSGLRLFQQSDALERFFGIFESPEHIKAMKQDRNIVKTLGSLVDEFARHQPVLKESICGAVELMVARVLLRCRIMAWKGRGAKLWKKVKKSKGELHNGQPLPEDVAFIEVAGEQDLFVDSLPSDTLYEKAVKEIVEQHVRKPFDPKEHLNEQDVDEETGLTVSDYITCTMRFLRSFFENRTLCAYFMSEHGGAGLIIDFATLASLPGDIHNHHINTDLAVVIHSLCDCTPQLILPRLILDLQKVVDSLEPFWNGENRLPGKGFFHPVTCPAFTEEEESKKDALQQPAPVDSGDQSLSQPEPMEGVEMTDPVPSDSPSVKTEHVISHSTFYTKQLVKAAILADILTEVFSSVGYNHRQHAVCPFHVVNLADLYEKLVDSLGKLRSACMWEEILLMKDLPDSWKESTKMDGGLVPAELTPPATSQAPESRGQQPQQQGEGQPQGAQLSSAPQPAQPSSQATAPAAAPAAAPAVAQPQAQDQPSEEALPFFGYSTDDPKNKSPQPVESSVPGGVSPGSRRAHYLNVKTLRYLLANVPIAITRFMRSLGNGIGVKRRLDIFTRQRGTQVADAIARTYYRELNFETPYGDQGGDSESEKGDRTMYLVVVLSSLQLLLFDTTSDQPQAHCLTLILDSFKRMGSIQAMKNLADWFTSELLTLTEVIKKNHNDGSSLGRLASLFGAVKVVVTFFSLVVSYDTIVESNQTKAMVYYERDAMHGDHFNANQFLVELRHEVLGQVLEMWNSRFVEVANTSIVASLVSTLEAVLGDSAQEAGAARRSDTRTPRLPSPPKRFTVDPVRLNNLKTRGYAEDLAIEALYRCKNEDTPSLLYCAAHQGYKPPPRIPPQTEEVATSTATPAAENPFGPAPAPGVDRFGEFLAQVAPGGILSGGQQAAPPDFSQLRALLIPGAARDTSTSDEHPSSETDGERTPNAAEQNQATLAAAHRARITIEDLDELRDKIRSNLIERCVEVLDKHHDLTIPLARVIHAASTTLSNSYSFHRDVIGTLIPSLISLQMEENFRKHATKISAYANLLGRLLENDQLYQHTIEDLKENFLPLVDFIKIPPSTDSTPNSSETAYPYIGQVLMVLESIMADDEKPTSLEVIHANDDLTLPDAYNVEPARQEPIIPFDHKVKLFNAILEILPRIGKSQSLALSVSRMLVILTRHRSISARLGERKNLQRLFVMMKQVACASEKKLQCTFMLILRHIVEDEETVRQIITSEVTSFLNNRSIRQSELNHMIRHLAHSVIRSPDDFVDIVDQKAKMTRYDPRSQRPLIMLKETPQETAAESSDNAQAQSPQRASGDAPATGIPKEKNKLSELKTPVVEHPDGVIHYMLSELLSYRDVEDKETPSEPPVQPAQQSSTAQTSTASSSSQPGSTDQSQSTQANSQANRPAAATGRTPFKPDDHPIFIYRCFLLQCLTELLSSYNRTKIEFISFSRKADPFASTPSKPRSGILNYLLNSLIPIGTMTHDDSIPFKKRLNTSACAARVVVALCQQTSETGPVATSKEREQKDLASGLVFVRKFVLEHAIRAFKDAQISHESLDAKYARLLSLADLFDKMLAGNTLEDMSSSADDIAKMMFEKNFISVLTSSIAEMDLDFPLAKRAVKYILRPLKKLTSTAVFLSENAEISTILNQDDEDEISSATSVSSFDDDREETPDLFRHSTLGMFEHNQDEETSSEEGSEEEDDEMYDDEIYADEMEYDDDMEEDDNDEVVSDDDEDEEGHGPMEGLPGDFPMDVEVLLDDDDDDDDDDDEEDDEEGDSEMEDDEIVAGEITGDNDNDSLQGGAEDEWESEDMSDEDEEGEEVMMEQFENDLDDYVQGEGHGTRHFNSLLRILDGHDHVDDPDGDQFDQDEEDDEGMEEDDDDDEMDEDDVDENENIIEDIVEDMEMARDNEDDGDDDGVVYEGFEDMPGEWMNMDGPHTIHDRMTGLLHRSRATRMPTSPWNILPPSAHGRAPFAAISGIRSHGTYSSGRAMDGRNHLLDPAPGANAPANDQQPNTDSISDWVHAMGAGNSHVLSVDSPVAFLNAIIEAVSAGGPGLGVVSRPDGVAVHLNPDNIPPRVQQLFNLHRGHPIHTSSVQTNDPTSAVTFASTPTALRWQEEASILFGDRVSTVAARVTGAVVRALVPAAAVEERERRRIAAEEQARREEAERREREKREREEAEIQRQREEEEARERRRREEEERAAAEERARYAAEHPEDVMQVDEGETQPAQTEPPEPVQRIYTTIRGQRTDITGLNIDLEYIEALPEELREEVIIQQVSEQRINQATTRAPSTTEPVSIGDQTGISAEFLNALPDEIREELLQAEAADRLRRARESVRREAAERANTAQPPTTTTNAPAVVTTLEPTLRSVSFPENPFSIVEGHGRGLVTESSRRGQTVADFLDAHALGDRNENQQNNQGPAQQTESEERRAQRRQIVQMIDRGGVCTLARLMYTPMAGKTRNLINEILNSVCQNRTTRFEVLSILLLILREGSQGVAMLEKSYNQLSARAKSIILPTRVANANRKLSLPMGSSGEVTPLLVIQQCLTTLSYLTQYNAHISWFFLTEHDIFSLLKAKKQTKVRPPGSEFAVNSLLSLLDKSLIMDSPTCLEQLATILSGVTQPLTLLAKRERERTGPAAAQAAESAQQTVPSVETQQAESSTQAQNTASGSGPQGQGEAREEESRQRRQHMPPPPFIPDNNLRAIVNVLSAPECNGKTFRDTLSTITNLSSMPGAKQTIGNQLIANSKALCISVTRSLINFMPSIPSAETGTDIQGLALSMFNPASSDQAKLLRALTALDYLFNPTRSENARREREEVEHGENS</sequence>
<dbReference type="VEuPathDB" id="FungiDB:AAP_02730"/>
<dbReference type="GO" id="GO:0016740">
    <property type="term" value="F:transferase activity"/>
    <property type="evidence" value="ECO:0007669"/>
    <property type="project" value="UniProtKB-KW"/>
</dbReference>
<dbReference type="InterPro" id="IPR025527">
    <property type="entry name" value="HUWE1/Rev1_UBM"/>
</dbReference>
<dbReference type="Pfam" id="PF06025">
    <property type="entry name" value="DUF913"/>
    <property type="match status" value="1"/>
</dbReference>
<feature type="region of interest" description="Disordered" evidence="2">
    <location>
        <begin position="3517"/>
        <end position="3586"/>
    </location>
</feature>
<gene>
    <name evidence="5" type="ORF">AAP_02730</name>
</gene>
<evidence type="ECO:0000313" key="6">
    <source>
        <dbReference type="Proteomes" id="UP000242877"/>
    </source>
</evidence>
<dbReference type="PANTHER" id="PTHR48125">
    <property type="entry name" value="LP07818P1"/>
    <property type="match status" value="1"/>
</dbReference>
<feature type="region of interest" description="Disordered" evidence="2">
    <location>
        <begin position="2242"/>
        <end position="2300"/>
    </location>
</feature>
<feature type="compositionally biased region" description="Acidic residues" evidence="2">
    <location>
        <begin position="2641"/>
        <end position="2681"/>
    </location>
</feature>
<feature type="compositionally biased region" description="Acidic residues" evidence="2">
    <location>
        <begin position="2746"/>
        <end position="2776"/>
    </location>
</feature>
<keyword evidence="6" id="KW-1185">Reference proteome</keyword>
<feature type="region of interest" description="Disordered" evidence="2">
    <location>
        <begin position="1666"/>
        <end position="1690"/>
    </location>
</feature>
<dbReference type="PANTHER" id="PTHR48125:SF12">
    <property type="entry name" value="AT HOOK TRANSCRIPTION FACTOR FAMILY-RELATED"/>
    <property type="match status" value="1"/>
</dbReference>
<proteinExistence type="predicted"/>
<feature type="region of interest" description="Disordered" evidence="2">
    <location>
        <begin position="224"/>
        <end position="267"/>
    </location>
</feature>
<feature type="region of interest" description="Disordered" evidence="2">
    <location>
        <begin position="3220"/>
        <end position="3246"/>
    </location>
</feature>
<dbReference type="OrthoDB" id="8068875at2759"/>
<feature type="compositionally biased region" description="Polar residues" evidence="2">
    <location>
        <begin position="2180"/>
        <end position="2197"/>
    </location>
</feature>
<keyword evidence="1" id="KW-0808">Transferase</keyword>
<feature type="compositionally biased region" description="Basic and acidic residues" evidence="2">
    <location>
        <begin position="3220"/>
        <end position="3229"/>
    </location>
</feature>
<comment type="caution">
    <text evidence="5">The sequence shown here is derived from an EMBL/GenBank/DDBJ whole genome shotgun (WGS) entry which is preliminary data.</text>
</comment>
<dbReference type="InterPro" id="IPR010309">
    <property type="entry name" value="E3_Ub_ligase_DUF908"/>
</dbReference>
<feature type="compositionally biased region" description="Polar residues" evidence="2">
    <location>
        <begin position="3300"/>
        <end position="3311"/>
    </location>
</feature>
<feature type="region of interest" description="Disordered" evidence="2">
    <location>
        <begin position="1805"/>
        <end position="1834"/>
    </location>
</feature>
<evidence type="ECO:0000256" key="1">
    <source>
        <dbReference type="ARBA" id="ARBA00022679"/>
    </source>
</evidence>
<name>A0A167ZH22_9EURO</name>
<feature type="region of interest" description="Disordered" evidence="2">
    <location>
        <begin position="2605"/>
        <end position="2707"/>
    </location>
</feature>
<dbReference type="Pfam" id="PF14377">
    <property type="entry name" value="UBM"/>
    <property type="match status" value="2"/>
</dbReference>
<dbReference type="Pfam" id="PF06012">
    <property type="entry name" value="DUF908"/>
    <property type="match status" value="1"/>
</dbReference>
<feature type="region of interest" description="Disordered" evidence="2">
    <location>
        <begin position="3035"/>
        <end position="3124"/>
    </location>
</feature>
<feature type="compositionally biased region" description="Low complexity" evidence="2">
    <location>
        <begin position="1322"/>
        <end position="1378"/>
    </location>
</feature>
<feature type="compositionally biased region" description="Basic and acidic residues" evidence="2">
    <location>
        <begin position="2208"/>
        <end position="2221"/>
    </location>
</feature>
<evidence type="ECO:0000259" key="3">
    <source>
        <dbReference type="Pfam" id="PF06012"/>
    </source>
</evidence>
<feature type="region of interest" description="Disordered" evidence="2">
    <location>
        <begin position="1174"/>
        <end position="1217"/>
    </location>
</feature>
<dbReference type="EMBL" id="AZGZ01000010">
    <property type="protein sequence ID" value="KZZ92649.1"/>
    <property type="molecule type" value="Genomic_DNA"/>
</dbReference>
<feature type="region of interest" description="Disordered" evidence="2">
    <location>
        <begin position="322"/>
        <end position="411"/>
    </location>
</feature>
<feature type="compositionally biased region" description="Polar residues" evidence="2">
    <location>
        <begin position="3535"/>
        <end position="3557"/>
    </location>
</feature>
<protein>
    <submittedName>
        <fullName evidence="5">E3 ubiquitin-protein ligase HUWE1</fullName>
    </submittedName>
</protein>
<feature type="domain" description="DUF908" evidence="3">
    <location>
        <begin position="135"/>
        <end position="587"/>
    </location>
</feature>
<feature type="domain" description="DUF913" evidence="4">
    <location>
        <begin position="662"/>
        <end position="1107"/>
    </location>
</feature>
<feature type="compositionally biased region" description="Acidic residues" evidence="2">
    <location>
        <begin position="2688"/>
        <end position="2707"/>
    </location>
</feature>
<dbReference type="GO" id="GO:0016567">
    <property type="term" value="P:protein ubiquitination"/>
    <property type="evidence" value="ECO:0007669"/>
    <property type="project" value="UniProtKB-UniPathway"/>
</dbReference>
<evidence type="ECO:0000256" key="2">
    <source>
        <dbReference type="SAM" id="MobiDB-lite"/>
    </source>
</evidence>
<feature type="region of interest" description="Disordered" evidence="2">
    <location>
        <begin position="2739"/>
        <end position="2776"/>
    </location>
</feature>
<feature type="compositionally biased region" description="Acidic residues" evidence="2">
    <location>
        <begin position="2573"/>
        <end position="2590"/>
    </location>
</feature>
<feature type="region of interest" description="Disordered" evidence="2">
    <location>
        <begin position="1303"/>
        <end position="1415"/>
    </location>
</feature>
<feature type="region of interest" description="Disordered" evidence="2">
    <location>
        <begin position="3294"/>
        <end position="3318"/>
    </location>
</feature>
<feature type="compositionally biased region" description="Low complexity" evidence="2">
    <location>
        <begin position="383"/>
        <end position="399"/>
    </location>
</feature>